<dbReference type="PANTHER" id="PTHR42648">
    <property type="entry name" value="TRANSPOSASE, PUTATIVE-RELATED"/>
    <property type="match status" value="1"/>
</dbReference>
<dbReference type="GO" id="GO:0003676">
    <property type="term" value="F:nucleic acid binding"/>
    <property type="evidence" value="ECO:0007669"/>
    <property type="project" value="InterPro"/>
</dbReference>
<dbReference type="InterPro" id="IPR057670">
    <property type="entry name" value="SH3_retrovirus"/>
</dbReference>
<name>A0AAV3NYD7_LITER</name>
<dbReference type="PANTHER" id="PTHR42648:SF21">
    <property type="entry name" value="CYSTEINE-RICH RLK (RECEPTOR-LIKE PROTEIN KINASE) 8"/>
    <property type="match status" value="1"/>
</dbReference>
<dbReference type="Proteomes" id="UP001454036">
    <property type="component" value="Unassembled WGS sequence"/>
</dbReference>
<feature type="compositionally biased region" description="Low complexity" evidence="1">
    <location>
        <begin position="92"/>
        <end position="105"/>
    </location>
</feature>
<dbReference type="InterPro" id="IPR036397">
    <property type="entry name" value="RNaseH_sf"/>
</dbReference>
<dbReference type="Gene3D" id="3.30.420.10">
    <property type="entry name" value="Ribonuclease H-like superfamily/Ribonuclease H"/>
    <property type="match status" value="1"/>
</dbReference>
<evidence type="ECO:0000313" key="3">
    <source>
        <dbReference type="EMBL" id="GAA0143993.1"/>
    </source>
</evidence>
<accession>A0AAV3NYD7</accession>
<dbReference type="Pfam" id="PF25597">
    <property type="entry name" value="SH3_retrovirus"/>
    <property type="match status" value="1"/>
</dbReference>
<evidence type="ECO:0000259" key="2">
    <source>
        <dbReference type="PROSITE" id="PS50994"/>
    </source>
</evidence>
<dbReference type="InterPro" id="IPR039537">
    <property type="entry name" value="Retrotran_Ty1/copia-like"/>
</dbReference>
<dbReference type="PROSITE" id="PS50994">
    <property type="entry name" value="INTEGRASE"/>
    <property type="match status" value="1"/>
</dbReference>
<dbReference type="EMBL" id="BAABME010016001">
    <property type="protein sequence ID" value="GAA0143993.1"/>
    <property type="molecule type" value="Genomic_DNA"/>
</dbReference>
<dbReference type="SUPFAM" id="SSF53098">
    <property type="entry name" value="Ribonuclease H-like"/>
    <property type="match status" value="1"/>
</dbReference>
<dbReference type="GO" id="GO:0015074">
    <property type="term" value="P:DNA integration"/>
    <property type="evidence" value="ECO:0007669"/>
    <property type="project" value="InterPro"/>
</dbReference>
<reference evidence="3 4" key="1">
    <citation type="submission" date="2024-01" db="EMBL/GenBank/DDBJ databases">
        <title>The complete chloroplast genome sequence of Lithospermum erythrorhizon: insights into the phylogenetic relationship among Boraginaceae species and the maternal lineages of purple gromwells.</title>
        <authorList>
            <person name="Okada T."/>
            <person name="Watanabe K."/>
        </authorList>
    </citation>
    <scope>NUCLEOTIDE SEQUENCE [LARGE SCALE GENOMIC DNA]</scope>
</reference>
<dbReference type="GO" id="GO:0008270">
    <property type="term" value="F:zinc ion binding"/>
    <property type="evidence" value="ECO:0007669"/>
    <property type="project" value="InterPro"/>
</dbReference>
<evidence type="ECO:0000256" key="1">
    <source>
        <dbReference type="SAM" id="MobiDB-lite"/>
    </source>
</evidence>
<protein>
    <recommendedName>
        <fullName evidence="2">Integrase catalytic domain-containing protein</fullName>
    </recommendedName>
</protein>
<evidence type="ECO:0000313" key="4">
    <source>
        <dbReference type="Proteomes" id="UP001454036"/>
    </source>
</evidence>
<comment type="caution">
    <text evidence="3">The sequence shown here is derived from an EMBL/GenBank/DDBJ whole genome shotgun (WGS) entry which is preliminary data.</text>
</comment>
<keyword evidence="4" id="KW-1185">Reference proteome</keyword>
<dbReference type="SUPFAM" id="SSF57756">
    <property type="entry name" value="Retrovirus zinc finger-like domains"/>
    <property type="match status" value="1"/>
</dbReference>
<dbReference type="InterPro" id="IPR001584">
    <property type="entry name" value="Integrase_cat-core"/>
</dbReference>
<sequence length="341" mass="39275">MEEYETITTYNSKIKDLANESFTLGERMSNEKLVIKASCEDKEEEDLAETMSLLAKNFKKTLKRFNKKLYSGRNKPGAFDKRTNKGWKKSKFGGSNSGGNQQSRSKGIQCRECEGFGHIQVECPNYVKNQSKSYYTTLSDDEFDDEEGSDNKVESVVGKKYVYVCVDDFSRYTWVEFIKEKSYTFDVFKQLAIQIKREKEVSIVAIGSDHGREFENSRFQDFCSTEGIKHECSAPITPQQNDIVEHKNRTLPEMARVMSQAKQIPIKFWAEALNTPKQKFDVKSDEAIFLGYSRNRSALRVYNKRTQVIMESTNVKVVDRETSIPEEEDTTPLTVLEINEN</sequence>
<organism evidence="3 4">
    <name type="scientific">Lithospermum erythrorhizon</name>
    <name type="common">Purple gromwell</name>
    <name type="synonym">Lithospermum officinale var. erythrorhizon</name>
    <dbReference type="NCBI Taxonomy" id="34254"/>
    <lineage>
        <taxon>Eukaryota</taxon>
        <taxon>Viridiplantae</taxon>
        <taxon>Streptophyta</taxon>
        <taxon>Embryophyta</taxon>
        <taxon>Tracheophyta</taxon>
        <taxon>Spermatophyta</taxon>
        <taxon>Magnoliopsida</taxon>
        <taxon>eudicotyledons</taxon>
        <taxon>Gunneridae</taxon>
        <taxon>Pentapetalae</taxon>
        <taxon>asterids</taxon>
        <taxon>lamiids</taxon>
        <taxon>Boraginales</taxon>
        <taxon>Boraginaceae</taxon>
        <taxon>Boraginoideae</taxon>
        <taxon>Lithospermeae</taxon>
        <taxon>Lithospermum</taxon>
    </lineage>
</organism>
<dbReference type="AlphaFoldDB" id="A0AAV3NYD7"/>
<dbReference type="InterPro" id="IPR012337">
    <property type="entry name" value="RNaseH-like_sf"/>
</dbReference>
<feature type="domain" description="Integrase catalytic" evidence="2">
    <location>
        <begin position="120"/>
        <end position="302"/>
    </location>
</feature>
<feature type="region of interest" description="Disordered" evidence="1">
    <location>
        <begin position="73"/>
        <end position="105"/>
    </location>
</feature>
<dbReference type="InterPro" id="IPR036875">
    <property type="entry name" value="Znf_CCHC_sf"/>
</dbReference>
<proteinExistence type="predicted"/>
<gene>
    <name evidence="3" type="ORF">LIER_35845</name>
</gene>
<dbReference type="Pfam" id="PF00665">
    <property type="entry name" value="rve"/>
    <property type="match status" value="1"/>
</dbReference>